<dbReference type="GO" id="GO:0019784">
    <property type="term" value="F:deNEDDylase activity"/>
    <property type="evidence" value="ECO:0007669"/>
    <property type="project" value="InterPro"/>
</dbReference>
<dbReference type="PANTHER" id="PTHR46468:SF1">
    <property type="entry name" value="SENTRIN-SPECIFIC PROTEASE 8"/>
    <property type="match status" value="1"/>
</dbReference>
<proteinExistence type="inferred from homology"/>
<evidence type="ECO:0000256" key="2">
    <source>
        <dbReference type="ARBA" id="ARBA00022670"/>
    </source>
</evidence>
<dbReference type="AlphaFoldDB" id="A0A364NFE3"/>
<dbReference type="InterPro" id="IPR003653">
    <property type="entry name" value="Peptidase_C48_C"/>
</dbReference>
<keyword evidence="4" id="KW-0788">Thiol protease</keyword>
<comment type="similarity">
    <text evidence="1">Belongs to the peptidase C48 family.</text>
</comment>
<feature type="region of interest" description="Disordered" evidence="5">
    <location>
        <begin position="32"/>
        <end position="76"/>
    </location>
</feature>
<dbReference type="InterPro" id="IPR044613">
    <property type="entry name" value="Nep1/2-like"/>
</dbReference>
<feature type="region of interest" description="Disordered" evidence="5">
    <location>
        <begin position="503"/>
        <end position="524"/>
    </location>
</feature>
<reference evidence="8" key="1">
    <citation type="submission" date="2018-05" db="EMBL/GenBank/DDBJ databases">
        <title>Draft genome sequence of Stemphylium lycopersici strain CIDEFI 213.</title>
        <authorList>
            <person name="Medina R."/>
            <person name="Franco M.E.E."/>
            <person name="Lucentini C.G."/>
            <person name="Saparrat M.C.N."/>
            <person name="Balatti P.A."/>
        </authorList>
    </citation>
    <scope>NUCLEOTIDE SEQUENCE [LARGE SCALE GENOMIC DNA]</scope>
    <source>
        <strain evidence="8">CIDEFI 213</strain>
    </source>
</reference>
<feature type="compositionally biased region" description="Polar residues" evidence="5">
    <location>
        <begin position="503"/>
        <end position="522"/>
    </location>
</feature>
<dbReference type="InterPro" id="IPR038765">
    <property type="entry name" value="Papain-like_cys_pep_sf"/>
</dbReference>
<keyword evidence="2" id="KW-0645">Protease</keyword>
<dbReference type="Proteomes" id="UP000249619">
    <property type="component" value="Unassembled WGS sequence"/>
</dbReference>
<evidence type="ECO:0000256" key="5">
    <source>
        <dbReference type="SAM" id="MobiDB-lite"/>
    </source>
</evidence>
<protein>
    <recommendedName>
        <fullName evidence="6">Ubiquitin-like protease family profile domain-containing protein</fullName>
    </recommendedName>
</protein>
<evidence type="ECO:0000313" key="7">
    <source>
        <dbReference type="EMBL" id="RAR16028.1"/>
    </source>
</evidence>
<dbReference type="EMBL" id="QGDH01000006">
    <property type="protein sequence ID" value="RAR16028.1"/>
    <property type="molecule type" value="Genomic_DNA"/>
</dbReference>
<dbReference type="GO" id="GO:0006508">
    <property type="term" value="P:proteolysis"/>
    <property type="evidence" value="ECO:0007669"/>
    <property type="project" value="UniProtKB-KW"/>
</dbReference>
<evidence type="ECO:0000256" key="3">
    <source>
        <dbReference type="ARBA" id="ARBA00022801"/>
    </source>
</evidence>
<evidence type="ECO:0000313" key="8">
    <source>
        <dbReference type="Proteomes" id="UP000249619"/>
    </source>
</evidence>
<feature type="domain" description="Ubiquitin-like protease family profile" evidence="6">
    <location>
        <begin position="133"/>
        <end position="318"/>
    </location>
</feature>
<sequence length="544" mass="61360">MTPQSTPIFRIAHIFKQTRELMRVDTLKMSATASRGVERGNPTTRSTTPRFPKRRHSIDVNTTEGWGTPYEEARDEEKPEWQPWRATSHELDPPPALSYQYGFPYPGRYAPFGTVFQLEPPDDEDVYLELGDATISNAAFRNISVTNGSFLEAWMHDVSLDMCLEVLRQDTDCNNHGIAIVTSLVSQICLYAANSTDSSPQEYSEYESRLQNKKWIFIVVTDAESNIGDAVAGTHWSLVVLNRLNSVAYYFDSMFINQKSYQDRACNTSLGMLKILGEDVSLWNWSQQFNSPHQIVHNQMKDDSGACGPFVLKMTEILIQHIRLSQSGGKENEFDLSLDRYFAHTFRSVFHSGRVRKDMQRRIAHYKAIADAPVHADTHDHAAIHGLDVKLDNGPIIAFQIPRRAKEPLQCDIQQSHGYGPVGLNRHRYFSPEEDNYVVHETSSYCGDKQIIELSDSEGNGYRDININEDSKTEDEDGDEDAGPTTYDPQRAYDQFFVDSLPRITNSPVHSGDENSTASINGINDFDVDSTVDVFVSGASNTDA</sequence>
<gene>
    <name evidence="7" type="ORF">DDE83_000603</name>
</gene>
<dbReference type="GO" id="GO:0000338">
    <property type="term" value="P:protein deneddylation"/>
    <property type="evidence" value="ECO:0007669"/>
    <property type="project" value="TreeGrafter"/>
</dbReference>
<accession>A0A364NFE3</accession>
<dbReference type="PANTHER" id="PTHR46468">
    <property type="entry name" value="SENTRIN-SPECIFIC PROTEASE 8"/>
    <property type="match status" value="1"/>
</dbReference>
<dbReference type="GO" id="GO:0008234">
    <property type="term" value="F:cysteine-type peptidase activity"/>
    <property type="evidence" value="ECO:0007669"/>
    <property type="project" value="UniProtKB-KW"/>
</dbReference>
<dbReference type="Gene3D" id="3.40.395.10">
    <property type="entry name" value="Adenoviral Proteinase, Chain A"/>
    <property type="match status" value="1"/>
</dbReference>
<comment type="caution">
    <text evidence="7">The sequence shown here is derived from an EMBL/GenBank/DDBJ whole genome shotgun (WGS) entry which is preliminary data.</text>
</comment>
<evidence type="ECO:0000256" key="4">
    <source>
        <dbReference type="ARBA" id="ARBA00022807"/>
    </source>
</evidence>
<evidence type="ECO:0000259" key="6">
    <source>
        <dbReference type="PROSITE" id="PS50600"/>
    </source>
</evidence>
<organism evidence="7 8">
    <name type="scientific">Stemphylium lycopersici</name>
    <name type="common">Tomato gray leaf spot disease fungus</name>
    <name type="synonym">Thyrospora lycopersici</name>
    <dbReference type="NCBI Taxonomy" id="183478"/>
    <lineage>
        <taxon>Eukaryota</taxon>
        <taxon>Fungi</taxon>
        <taxon>Dikarya</taxon>
        <taxon>Ascomycota</taxon>
        <taxon>Pezizomycotina</taxon>
        <taxon>Dothideomycetes</taxon>
        <taxon>Pleosporomycetidae</taxon>
        <taxon>Pleosporales</taxon>
        <taxon>Pleosporineae</taxon>
        <taxon>Pleosporaceae</taxon>
        <taxon>Stemphylium</taxon>
    </lineage>
</organism>
<dbReference type="SUPFAM" id="SSF54001">
    <property type="entry name" value="Cysteine proteinases"/>
    <property type="match status" value="1"/>
</dbReference>
<feature type="region of interest" description="Disordered" evidence="5">
    <location>
        <begin position="457"/>
        <end position="490"/>
    </location>
</feature>
<keyword evidence="8" id="KW-1185">Reference proteome</keyword>
<feature type="compositionally biased region" description="Acidic residues" evidence="5">
    <location>
        <begin position="472"/>
        <end position="482"/>
    </location>
</feature>
<dbReference type="PROSITE" id="PS50600">
    <property type="entry name" value="ULP_PROTEASE"/>
    <property type="match status" value="1"/>
</dbReference>
<name>A0A364NFE3_STELY</name>
<keyword evidence="3" id="KW-0378">Hydrolase</keyword>
<evidence type="ECO:0000256" key="1">
    <source>
        <dbReference type="ARBA" id="ARBA00005234"/>
    </source>
</evidence>